<dbReference type="Proteomes" id="UP000589716">
    <property type="component" value="Unassembled WGS sequence"/>
</dbReference>
<name>A0A853IXV8_9BURK</name>
<accession>A0A853IXV8</accession>
<dbReference type="AlphaFoldDB" id="A0A853IXV8"/>
<reference evidence="1 2" key="1">
    <citation type="submission" date="2020-07" db="EMBL/GenBank/DDBJ databases">
        <authorList>
            <person name="Maaloum M."/>
        </authorList>
    </citation>
    <scope>NUCLEOTIDE SEQUENCE [LARGE SCALE GENOMIC DNA]</scope>
    <source>
        <strain evidence="1 2">GCS-AN-3</strain>
    </source>
</reference>
<keyword evidence="2" id="KW-1185">Reference proteome</keyword>
<sequence>MVVPAYGYEVLPLAPDGIRRGDAYAMLGAGAGGPWAAYGSLQGSTSLHADHSRLDSSWLAVQAGLAWQAGAHTLSAGLHGERHGLGGSLGKQALRSTPGPLLQWRVALGERSAFSLSLKHARVHEFTVNRHDLRRTVVGGTFVHEAPAMDLKGLTSLWWMRDRPVSEAMVHLGRSSVGARLGLEQLGRSVGGYGWVQHQRHRHRAIDPLFLRRRHDRVSDLTLGVRLALSCHWSLRPQVSWIHARSNVELYHYRRTLFQVTACSSEPCTHPPSFQAAAAGACHGPRWPAAPHWPPQPRRRPPRRPWPMVARVCSCSPMAPSACRPAAWPAPWCAAPWCTRATWWRPAPAAAPSCAWSTAP</sequence>
<comment type="caution">
    <text evidence="1">The sequence shown here is derived from an EMBL/GenBank/DDBJ whole genome shotgun (WGS) entry which is preliminary data.</text>
</comment>
<protein>
    <submittedName>
        <fullName evidence="1">Uncharacterized protein</fullName>
    </submittedName>
</protein>
<dbReference type="EMBL" id="JACCKX010000001">
    <property type="protein sequence ID" value="NZA01948.1"/>
    <property type="molecule type" value="Genomic_DNA"/>
</dbReference>
<evidence type="ECO:0000313" key="2">
    <source>
        <dbReference type="Proteomes" id="UP000589716"/>
    </source>
</evidence>
<proteinExistence type="predicted"/>
<organism evidence="1 2">
    <name type="scientific">Ottowia beijingensis</name>
    <dbReference type="NCBI Taxonomy" id="1207057"/>
    <lineage>
        <taxon>Bacteria</taxon>
        <taxon>Pseudomonadati</taxon>
        <taxon>Pseudomonadota</taxon>
        <taxon>Betaproteobacteria</taxon>
        <taxon>Burkholderiales</taxon>
        <taxon>Comamonadaceae</taxon>
        <taxon>Ottowia</taxon>
    </lineage>
</organism>
<gene>
    <name evidence="1" type="ORF">H0I39_09595</name>
</gene>
<evidence type="ECO:0000313" key="1">
    <source>
        <dbReference type="EMBL" id="NZA01948.1"/>
    </source>
</evidence>
<dbReference type="RefSeq" id="WP_180550338.1">
    <property type="nucleotide sequence ID" value="NZ_JACCKX010000001.1"/>
</dbReference>